<organism evidence="2 3">
    <name type="scientific">Galerina marginata (strain CBS 339.88)</name>
    <dbReference type="NCBI Taxonomy" id="685588"/>
    <lineage>
        <taxon>Eukaryota</taxon>
        <taxon>Fungi</taxon>
        <taxon>Dikarya</taxon>
        <taxon>Basidiomycota</taxon>
        <taxon>Agaricomycotina</taxon>
        <taxon>Agaricomycetes</taxon>
        <taxon>Agaricomycetidae</taxon>
        <taxon>Agaricales</taxon>
        <taxon>Agaricineae</taxon>
        <taxon>Strophariaceae</taxon>
        <taxon>Galerina</taxon>
    </lineage>
</organism>
<name>A0A067TJ23_GALM3</name>
<dbReference type="EMBL" id="KL142372">
    <property type="protein sequence ID" value="KDR79904.1"/>
    <property type="molecule type" value="Genomic_DNA"/>
</dbReference>
<dbReference type="SUPFAM" id="SSF81383">
    <property type="entry name" value="F-box domain"/>
    <property type="match status" value="1"/>
</dbReference>
<reference evidence="3" key="1">
    <citation type="journal article" date="2014" name="Proc. Natl. Acad. Sci. U.S.A.">
        <title>Extensive sampling of basidiomycete genomes demonstrates inadequacy of the white-rot/brown-rot paradigm for wood decay fungi.</title>
        <authorList>
            <person name="Riley R."/>
            <person name="Salamov A.A."/>
            <person name="Brown D.W."/>
            <person name="Nagy L.G."/>
            <person name="Floudas D."/>
            <person name="Held B.W."/>
            <person name="Levasseur A."/>
            <person name="Lombard V."/>
            <person name="Morin E."/>
            <person name="Otillar R."/>
            <person name="Lindquist E.A."/>
            <person name="Sun H."/>
            <person name="LaButti K.M."/>
            <person name="Schmutz J."/>
            <person name="Jabbour D."/>
            <person name="Luo H."/>
            <person name="Baker S.E."/>
            <person name="Pisabarro A.G."/>
            <person name="Walton J.D."/>
            <person name="Blanchette R.A."/>
            <person name="Henrissat B."/>
            <person name="Martin F."/>
            <person name="Cullen D."/>
            <person name="Hibbett D.S."/>
            <person name="Grigoriev I.V."/>
        </authorList>
    </citation>
    <scope>NUCLEOTIDE SEQUENCE [LARGE SCALE GENOMIC DNA]</scope>
    <source>
        <strain evidence="3">CBS 339.88</strain>
    </source>
</reference>
<protein>
    <recommendedName>
        <fullName evidence="1">F-box domain-containing protein</fullName>
    </recommendedName>
</protein>
<feature type="domain" description="F-box" evidence="1">
    <location>
        <begin position="132"/>
        <end position="184"/>
    </location>
</feature>
<dbReference type="HOGENOM" id="CLU_028620_0_0_1"/>
<dbReference type="OrthoDB" id="3022607at2759"/>
<keyword evidence="3" id="KW-1185">Reference proteome</keyword>
<dbReference type="AlphaFoldDB" id="A0A067TJ23"/>
<evidence type="ECO:0000313" key="3">
    <source>
        <dbReference type="Proteomes" id="UP000027222"/>
    </source>
</evidence>
<proteinExistence type="predicted"/>
<dbReference type="InterPro" id="IPR001810">
    <property type="entry name" value="F-box_dom"/>
</dbReference>
<gene>
    <name evidence="2" type="ORF">GALMADRAFT_265136</name>
</gene>
<evidence type="ECO:0000313" key="2">
    <source>
        <dbReference type="EMBL" id="KDR79904.1"/>
    </source>
</evidence>
<dbReference type="InterPro" id="IPR036047">
    <property type="entry name" value="F-box-like_dom_sf"/>
</dbReference>
<accession>A0A067TJ23</accession>
<dbReference type="Proteomes" id="UP000027222">
    <property type="component" value="Unassembled WGS sequence"/>
</dbReference>
<sequence length="619" mass="70866">MASHYGSNSLGLPLSPEIHEKCQNQVTVVQRGFDEDSGKSFPIIAVNSNDSIIDSALENYKGATTPLSSSDAAVLNSFKAHCTEEIDDLIKEKEHIRKKIVDLCCELGTLCQTLKQKKDQLDLAQSLKAPIRCLPPEVLNYIFEMCLPFDQKMTSFAAPLLLCQVSRQWRDIATQNPMLWNSLSVDVPENIDQGFLENRNRLLNLVLERSKGNLLSLEIQQSKPYSRSTRFSSLLDTYSQLFPRCRDLEIWSTTPAWFRCFIDFIPAEHTFSNLTDLSFNITHNIYRKFTLFQNSPKLDVVAFNARGSGNIPKIVLPYPQLEIVNYRISLFESDSVSQAFLEWREFLRHCENLYQLEADFTSKHRLAVKASDDSPTVSFTHNHLITLYLDFQLSGSIDRLLQGIHMPCLEMFGITGTASVCQINLDSTARSLRSRSTMSFNFRNLSSSFQSLKYLTLRSVSIEDEDIFPIFSLMTPLRSLFLLNFSLNQRLHNGAVLIPEDTTLVRLLTQRSSDLSKEPFLPNLVHLTLSYPYHREKHPAAIPSYISMVRARCEMNRENNVVAKENQHIRFQLDMSFNHSIIPASEISSIVSKLQVINTNNHANFEHWLVDESYMYEIF</sequence>
<dbReference type="SUPFAM" id="SSF52047">
    <property type="entry name" value="RNI-like"/>
    <property type="match status" value="1"/>
</dbReference>
<evidence type="ECO:0000259" key="1">
    <source>
        <dbReference type="Pfam" id="PF12937"/>
    </source>
</evidence>
<dbReference type="Gene3D" id="1.20.1280.50">
    <property type="match status" value="1"/>
</dbReference>
<dbReference type="Pfam" id="PF12937">
    <property type="entry name" value="F-box-like"/>
    <property type="match status" value="1"/>
</dbReference>